<accession>A0ABU9HVH2</accession>
<dbReference type="Gene3D" id="1.10.150.130">
    <property type="match status" value="1"/>
</dbReference>
<evidence type="ECO:0000313" key="4">
    <source>
        <dbReference type="EMBL" id="MEL1243804.1"/>
    </source>
</evidence>
<dbReference type="Pfam" id="PF13102">
    <property type="entry name" value="Phage_int_SAM_5"/>
    <property type="match status" value="1"/>
</dbReference>
<reference evidence="4 5" key="1">
    <citation type="submission" date="2024-04" db="EMBL/GenBank/DDBJ databases">
        <title>Flavobacterium sp. DGU11 16S ribosomal RNA gene Genome sequencing and assembly.</title>
        <authorList>
            <person name="Park S."/>
        </authorList>
    </citation>
    <scope>NUCLEOTIDE SEQUENCE [LARGE SCALE GENOMIC DNA]</scope>
    <source>
        <strain evidence="4 5">DGU11</strain>
    </source>
</reference>
<comment type="caution">
    <text evidence="4">The sequence shown here is derived from an EMBL/GenBank/DDBJ whole genome shotgun (WGS) entry which is preliminary data.</text>
</comment>
<protein>
    <submittedName>
        <fullName evidence="4">Phage integrase SAM-like domain-containing protein</fullName>
    </submittedName>
</protein>
<evidence type="ECO:0000259" key="2">
    <source>
        <dbReference type="Pfam" id="PF11799"/>
    </source>
</evidence>
<gene>
    <name evidence="4" type="ORF">AAEO56_05980</name>
</gene>
<keyword evidence="1" id="KW-0238">DNA-binding</keyword>
<dbReference type="RefSeq" id="WP_341696525.1">
    <property type="nucleotide sequence ID" value="NZ_JBBYHR010000003.1"/>
</dbReference>
<dbReference type="InterPro" id="IPR025269">
    <property type="entry name" value="SAM-like_dom"/>
</dbReference>
<name>A0ABU9HVH2_9FLAO</name>
<dbReference type="InterPro" id="IPR010998">
    <property type="entry name" value="Integrase_recombinase_N"/>
</dbReference>
<dbReference type="InterPro" id="IPR017961">
    <property type="entry name" value="DNA_pol_Y-fam_little_finger"/>
</dbReference>
<dbReference type="SUPFAM" id="SSF56349">
    <property type="entry name" value="DNA breaking-rejoining enzymes"/>
    <property type="match status" value="1"/>
</dbReference>
<dbReference type="Gene3D" id="3.30.1490.100">
    <property type="entry name" value="DNA polymerase, Y-family, little finger domain"/>
    <property type="match status" value="1"/>
</dbReference>
<evidence type="ECO:0000313" key="5">
    <source>
        <dbReference type="Proteomes" id="UP001464555"/>
    </source>
</evidence>
<evidence type="ECO:0000259" key="3">
    <source>
        <dbReference type="Pfam" id="PF13102"/>
    </source>
</evidence>
<dbReference type="EMBL" id="JBBYHR010000003">
    <property type="protein sequence ID" value="MEL1243804.1"/>
    <property type="molecule type" value="Genomic_DNA"/>
</dbReference>
<dbReference type="InterPro" id="IPR036775">
    <property type="entry name" value="DNA_pol_Y-fam_lit_finger_sf"/>
</dbReference>
<proteinExistence type="predicted"/>
<sequence>MFTGQDEDAITIEKLFDYHNQEAAYKLAPGTMKNYGTTQRYIGKFLRDKYHRHDILLSELTYRFLLNFESYLRSYVPKDHQQRLHNNGIIKHIERLRKMVNLAIKLDWLEKDPFAHFKKHFDKVERHCLTAEELSLLEKKVFKIERLKNVRDMFLAYQIRSEGWLTSNVTVKLRYSNFDTETRPVTLAYTASDHTLTKAVLEAFGKLYQRREPAPCRGTLQQTGSGLVPLC</sequence>
<keyword evidence="5" id="KW-1185">Reference proteome</keyword>
<dbReference type="SUPFAM" id="SSF100879">
    <property type="entry name" value="Lesion bypass DNA polymerase (Y-family), little finger domain"/>
    <property type="match status" value="1"/>
</dbReference>
<dbReference type="Proteomes" id="UP001464555">
    <property type="component" value="Unassembled WGS sequence"/>
</dbReference>
<organism evidence="4 5">
    <name type="scientific">Flavobacterium arundinis</name>
    <dbReference type="NCBI Taxonomy" id="3139143"/>
    <lineage>
        <taxon>Bacteria</taxon>
        <taxon>Pseudomonadati</taxon>
        <taxon>Bacteroidota</taxon>
        <taxon>Flavobacteriia</taxon>
        <taxon>Flavobacteriales</taxon>
        <taxon>Flavobacteriaceae</taxon>
        <taxon>Flavobacterium</taxon>
    </lineage>
</organism>
<feature type="domain" description="Phage integrase SAM-like" evidence="3">
    <location>
        <begin position="14"/>
        <end position="118"/>
    </location>
</feature>
<feature type="domain" description="DNA polymerase Y-family little finger" evidence="2">
    <location>
        <begin position="155"/>
        <end position="211"/>
    </location>
</feature>
<dbReference type="Pfam" id="PF11799">
    <property type="entry name" value="IMS_C"/>
    <property type="match status" value="1"/>
</dbReference>
<evidence type="ECO:0000256" key="1">
    <source>
        <dbReference type="ARBA" id="ARBA00023125"/>
    </source>
</evidence>
<dbReference type="InterPro" id="IPR011010">
    <property type="entry name" value="DNA_brk_join_enz"/>
</dbReference>